<reference evidence="1" key="1">
    <citation type="submission" date="2022-07" db="EMBL/GenBank/DDBJ databases">
        <title>Genome Sequence of Phlebia brevispora.</title>
        <authorList>
            <person name="Buettner E."/>
        </authorList>
    </citation>
    <scope>NUCLEOTIDE SEQUENCE</scope>
    <source>
        <strain evidence="1">MPL23</strain>
    </source>
</reference>
<name>A0ACC1RQF1_9APHY</name>
<evidence type="ECO:0000313" key="2">
    <source>
        <dbReference type="Proteomes" id="UP001148662"/>
    </source>
</evidence>
<comment type="caution">
    <text evidence="1">The sequence shown here is derived from an EMBL/GenBank/DDBJ whole genome shotgun (WGS) entry which is preliminary data.</text>
</comment>
<evidence type="ECO:0000313" key="1">
    <source>
        <dbReference type="EMBL" id="KAJ3523739.1"/>
    </source>
</evidence>
<accession>A0ACC1RQF1</accession>
<keyword evidence="2" id="KW-1185">Reference proteome</keyword>
<sequence length="216" mass="23877">MLNPNQASCTLRQAPEICPVDDLSLTLTLGNSARFYVVLRCSGTTFATPMLPAENDHSVRTPSYLALVYDRGARYGIAPLLSRMPRCLVSSPNRTAACSYLTTRPRVHSREYAVVMKGRVPLCGPVRSSSSFDADSFLSVGDLEEMDIFSHQSSSCNARRGIRHQTKWKQNGGKKTADRRQPRYILKNSGAASLDDMIVGFAPARNIFFSPSDIRL</sequence>
<proteinExistence type="predicted"/>
<protein>
    <submittedName>
        <fullName evidence="1">Uncharacterized protein</fullName>
    </submittedName>
</protein>
<gene>
    <name evidence="1" type="ORF">NM688_g8676</name>
</gene>
<organism evidence="1 2">
    <name type="scientific">Phlebia brevispora</name>
    <dbReference type="NCBI Taxonomy" id="194682"/>
    <lineage>
        <taxon>Eukaryota</taxon>
        <taxon>Fungi</taxon>
        <taxon>Dikarya</taxon>
        <taxon>Basidiomycota</taxon>
        <taxon>Agaricomycotina</taxon>
        <taxon>Agaricomycetes</taxon>
        <taxon>Polyporales</taxon>
        <taxon>Meruliaceae</taxon>
        <taxon>Phlebia</taxon>
    </lineage>
</organism>
<dbReference type="Proteomes" id="UP001148662">
    <property type="component" value="Unassembled WGS sequence"/>
</dbReference>
<dbReference type="EMBL" id="JANHOG010002407">
    <property type="protein sequence ID" value="KAJ3523739.1"/>
    <property type="molecule type" value="Genomic_DNA"/>
</dbReference>